<dbReference type="InterPro" id="IPR009057">
    <property type="entry name" value="Homeodomain-like_sf"/>
</dbReference>
<evidence type="ECO:0000313" key="8">
    <source>
        <dbReference type="Proteomes" id="UP000269226"/>
    </source>
</evidence>
<dbReference type="RefSeq" id="WP_126347261.1">
    <property type="nucleotide sequence ID" value="NZ_AP018492.1"/>
</dbReference>
<proteinExistence type="predicted"/>
<dbReference type="SMART" id="SM00448">
    <property type="entry name" value="REC"/>
    <property type="match status" value="1"/>
</dbReference>
<protein>
    <submittedName>
        <fullName evidence="7">Two-component response regulator TrxR</fullName>
    </submittedName>
</protein>
<dbReference type="EMBL" id="AP018492">
    <property type="protein sequence ID" value="BBC61502.1"/>
    <property type="molecule type" value="Genomic_DNA"/>
</dbReference>
<dbReference type="GO" id="GO:0043565">
    <property type="term" value="F:sequence-specific DNA binding"/>
    <property type="evidence" value="ECO:0007669"/>
    <property type="project" value="InterPro"/>
</dbReference>
<feature type="domain" description="Response regulatory" evidence="6">
    <location>
        <begin position="3"/>
        <end position="120"/>
    </location>
</feature>
<evidence type="ECO:0000256" key="1">
    <source>
        <dbReference type="ARBA" id="ARBA00023015"/>
    </source>
</evidence>
<gene>
    <name evidence="7" type="ORF">DAT561_1403</name>
</gene>
<dbReference type="Proteomes" id="UP000269226">
    <property type="component" value="Chromosome"/>
</dbReference>
<reference evidence="7 8" key="1">
    <citation type="submission" date="2018-01" db="EMBL/GenBank/DDBJ databases">
        <title>Whole genome sequence of Melissococcus plutonius DAT561.</title>
        <authorList>
            <person name="Okumura K."/>
            <person name="Takamatsu D."/>
            <person name="Okura M."/>
        </authorList>
    </citation>
    <scope>NUCLEOTIDE SEQUENCE [LARGE SCALE GENOMIC DNA]</scope>
    <source>
        <strain evidence="7 8">DAT561</strain>
    </source>
</reference>
<dbReference type="Pfam" id="PF12833">
    <property type="entry name" value="HTH_18"/>
    <property type="match status" value="1"/>
</dbReference>
<dbReference type="GO" id="GO:0000160">
    <property type="term" value="P:phosphorelay signal transduction system"/>
    <property type="evidence" value="ECO:0007669"/>
    <property type="project" value="InterPro"/>
</dbReference>
<keyword evidence="3" id="KW-0804">Transcription</keyword>
<keyword evidence="4" id="KW-0597">Phosphoprotein</keyword>
<evidence type="ECO:0000259" key="6">
    <source>
        <dbReference type="PROSITE" id="PS50110"/>
    </source>
</evidence>
<dbReference type="GO" id="GO:0003700">
    <property type="term" value="F:DNA-binding transcription factor activity"/>
    <property type="evidence" value="ECO:0007669"/>
    <property type="project" value="InterPro"/>
</dbReference>
<organism evidence="7 8">
    <name type="scientific">Melissococcus plutonius</name>
    <dbReference type="NCBI Taxonomy" id="33970"/>
    <lineage>
        <taxon>Bacteria</taxon>
        <taxon>Bacillati</taxon>
        <taxon>Bacillota</taxon>
        <taxon>Bacilli</taxon>
        <taxon>Lactobacillales</taxon>
        <taxon>Enterococcaceae</taxon>
        <taxon>Melissococcus</taxon>
    </lineage>
</organism>
<keyword evidence="2" id="KW-0238">DNA-binding</keyword>
<evidence type="ECO:0000256" key="4">
    <source>
        <dbReference type="PROSITE-ProRule" id="PRU00169"/>
    </source>
</evidence>
<dbReference type="PANTHER" id="PTHR43280">
    <property type="entry name" value="ARAC-FAMILY TRANSCRIPTIONAL REGULATOR"/>
    <property type="match status" value="1"/>
</dbReference>
<name>A0A2Z5Y3M1_9ENTE</name>
<dbReference type="PANTHER" id="PTHR43280:SF35">
    <property type="entry name" value="RESPONSE REGULATOR"/>
    <property type="match status" value="1"/>
</dbReference>
<keyword evidence="1" id="KW-0805">Transcription regulation</keyword>
<dbReference type="GeneID" id="57043940"/>
<dbReference type="CDD" id="cd17536">
    <property type="entry name" value="REC_YesN-like"/>
    <property type="match status" value="1"/>
</dbReference>
<dbReference type="Gene3D" id="3.40.50.2300">
    <property type="match status" value="1"/>
</dbReference>
<accession>A0A2Z5Y3M1</accession>
<dbReference type="SUPFAM" id="SSF52172">
    <property type="entry name" value="CheY-like"/>
    <property type="match status" value="1"/>
</dbReference>
<dbReference type="PROSITE" id="PS01124">
    <property type="entry name" value="HTH_ARAC_FAMILY_2"/>
    <property type="match status" value="1"/>
</dbReference>
<feature type="modified residue" description="4-aspartylphosphate" evidence="4">
    <location>
        <position position="55"/>
    </location>
</feature>
<dbReference type="SMART" id="SM00342">
    <property type="entry name" value="HTH_ARAC"/>
    <property type="match status" value="1"/>
</dbReference>
<evidence type="ECO:0000313" key="7">
    <source>
        <dbReference type="EMBL" id="BBC61502.1"/>
    </source>
</evidence>
<dbReference type="PROSITE" id="PS50110">
    <property type="entry name" value="RESPONSE_REGULATORY"/>
    <property type="match status" value="1"/>
</dbReference>
<dbReference type="InterPro" id="IPR011006">
    <property type="entry name" value="CheY-like_superfamily"/>
</dbReference>
<evidence type="ECO:0000256" key="3">
    <source>
        <dbReference type="ARBA" id="ARBA00023163"/>
    </source>
</evidence>
<dbReference type="InterPro" id="IPR001789">
    <property type="entry name" value="Sig_transdc_resp-reg_receiver"/>
</dbReference>
<sequence>MYHVLLVDDEYMIVKGLKRLIDWEQEGFIIIDTARNAKEAIAAMTEKTIHLIVTDITMPDIDGLTFIKTAQKNFSSFEFIILSGYQEFNFLKSGHQLGMINYLLKPVNKDELLASVRKVKKQLDYRNQQAKKNECYLKTLLSQWIKGETDLTNEEEFKQILKINETNQWTVLLLEIPKELQSLVFGWLVEQSFIQVDSKTINNKLFISLIFRGNEFQLSQWINQQSFILGTEDRWLFSIGETTTNWKDIPKSYCKAEQILQYHKFYQPTKKNILSTDFEMNFNLSQEIINFNKILMLNDEKTIQKTLQNIFNKMQKIGAYPDDVRHIVFTLFMDIYRHLSYLGEQDYHKILDAINQSSSIDELYILLLETIQQVSKEKLTYVYSENIQKAIHIIHEEYKKDITLKSIAKQLHLNVMYLGQLFKKETKRSFSQYLNQYRMKKARQLLLYSNNTMNEIAFKIGYNNSTYFFHKFKKMNHLTPKEFREKYLYNNRILDHKINKNNKQ</sequence>
<evidence type="ECO:0000256" key="2">
    <source>
        <dbReference type="ARBA" id="ARBA00023125"/>
    </source>
</evidence>
<dbReference type="Pfam" id="PF00072">
    <property type="entry name" value="Response_reg"/>
    <property type="match status" value="1"/>
</dbReference>
<dbReference type="AlphaFoldDB" id="A0A2Z5Y3M1"/>
<dbReference type="SUPFAM" id="SSF46689">
    <property type="entry name" value="Homeodomain-like"/>
    <property type="match status" value="2"/>
</dbReference>
<dbReference type="Gene3D" id="1.10.10.60">
    <property type="entry name" value="Homeodomain-like"/>
    <property type="match status" value="2"/>
</dbReference>
<dbReference type="InterPro" id="IPR018060">
    <property type="entry name" value="HTH_AraC"/>
</dbReference>
<feature type="domain" description="HTH araC/xylS-type" evidence="5">
    <location>
        <begin position="388"/>
        <end position="486"/>
    </location>
</feature>
<evidence type="ECO:0000259" key="5">
    <source>
        <dbReference type="PROSITE" id="PS01124"/>
    </source>
</evidence>